<evidence type="ECO:0008006" key="4">
    <source>
        <dbReference type="Google" id="ProtNLM"/>
    </source>
</evidence>
<protein>
    <recommendedName>
        <fullName evidence="4">HAD-like protein</fullName>
    </recommendedName>
</protein>
<dbReference type="Pfam" id="PF00702">
    <property type="entry name" value="Hydrolase"/>
    <property type="match status" value="1"/>
</dbReference>
<dbReference type="NCBIfam" id="TIGR01509">
    <property type="entry name" value="HAD-SF-IA-v3"/>
    <property type="match status" value="1"/>
</dbReference>
<reference evidence="2 3" key="1">
    <citation type="journal article" date="2010" name="Proc. Natl. Acad. Sci. U.S.A.">
        <title>Insights into evolution of multicellular fungi from the assembled chromosomes of the mushroom Coprinopsis cinerea (Coprinus cinereus).</title>
        <authorList>
            <person name="Stajich J.E."/>
            <person name="Wilke S.K."/>
            <person name="Ahren D."/>
            <person name="Au C.H."/>
            <person name="Birren B.W."/>
            <person name="Borodovsky M."/>
            <person name="Burns C."/>
            <person name="Canback B."/>
            <person name="Casselton L.A."/>
            <person name="Cheng C.K."/>
            <person name="Deng J."/>
            <person name="Dietrich F.S."/>
            <person name="Fargo D.C."/>
            <person name="Farman M.L."/>
            <person name="Gathman A.C."/>
            <person name="Goldberg J."/>
            <person name="Guigo R."/>
            <person name="Hoegger P.J."/>
            <person name="Hooker J.B."/>
            <person name="Huggins A."/>
            <person name="James T.Y."/>
            <person name="Kamada T."/>
            <person name="Kilaru S."/>
            <person name="Kodira C."/>
            <person name="Kues U."/>
            <person name="Kupfer D."/>
            <person name="Kwan H.S."/>
            <person name="Lomsadze A."/>
            <person name="Li W."/>
            <person name="Lilly W.W."/>
            <person name="Ma L.J."/>
            <person name="Mackey A.J."/>
            <person name="Manning G."/>
            <person name="Martin F."/>
            <person name="Muraguchi H."/>
            <person name="Natvig D.O."/>
            <person name="Palmerini H."/>
            <person name="Ramesh M.A."/>
            <person name="Rehmeyer C.J."/>
            <person name="Roe B.A."/>
            <person name="Shenoy N."/>
            <person name="Stanke M."/>
            <person name="Ter-Hovhannisyan V."/>
            <person name="Tunlid A."/>
            <person name="Velagapudi R."/>
            <person name="Vision T.J."/>
            <person name="Zeng Q."/>
            <person name="Zolan M.E."/>
            <person name="Pukkila P.J."/>
        </authorList>
    </citation>
    <scope>NUCLEOTIDE SEQUENCE [LARGE SCALE GENOMIC DNA]</scope>
    <source>
        <strain evidence="3">Okayama-7 / 130 / ATCC MYA-4618 / FGSC 9003</strain>
    </source>
</reference>
<proteinExistence type="predicted"/>
<name>A8N124_COPC7</name>
<dbReference type="Gene3D" id="3.40.50.1000">
    <property type="entry name" value="HAD superfamily/HAD-like"/>
    <property type="match status" value="1"/>
</dbReference>
<dbReference type="SUPFAM" id="SSF56784">
    <property type="entry name" value="HAD-like"/>
    <property type="match status" value="1"/>
</dbReference>
<keyword evidence="1" id="KW-0472">Membrane</keyword>
<dbReference type="OrthoDB" id="2012566at2759"/>
<dbReference type="SUPFAM" id="SSF48239">
    <property type="entry name" value="Terpenoid cyclases/Protein prenyltransferases"/>
    <property type="match status" value="1"/>
</dbReference>
<dbReference type="STRING" id="240176.A8N124"/>
<dbReference type="eggNOG" id="ENOG502QTXV">
    <property type="taxonomic scope" value="Eukaryota"/>
</dbReference>
<dbReference type="InterPro" id="IPR036412">
    <property type="entry name" value="HAD-like_sf"/>
</dbReference>
<dbReference type="Proteomes" id="UP000001861">
    <property type="component" value="Unassembled WGS sequence"/>
</dbReference>
<dbReference type="InterPro" id="IPR023198">
    <property type="entry name" value="PGP-like_dom2"/>
</dbReference>
<dbReference type="EMBL" id="AACS02000001">
    <property type="protein sequence ID" value="EAU93243.1"/>
    <property type="molecule type" value="Genomic_DNA"/>
</dbReference>
<dbReference type="VEuPathDB" id="FungiDB:CC1G_11225"/>
<organism evidence="2 3">
    <name type="scientific">Coprinopsis cinerea (strain Okayama-7 / 130 / ATCC MYA-4618 / FGSC 9003)</name>
    <name type="common">Inky cap fungus</name>
    <name type="synonym">Hormographiella aspergillata</name>
    <dbReference type="NCBI Taxonomy" id="240176"/>
    <lineage>
        <taxon>Eukaryota</taxon>
        <taxon>Fungi</taxon>
        <taxon>Dikarya</taxon>
        <taxon>Basidiomycota</taxon>
        <taxon>Agaricomycotina</taxon>
        <taxon>Agaricomycetes</taxon>
        <taxon>Agaricomycetidae</taxon>
        <taxon>Agaricales</taxon>
        <taxon>Agaricineae</taxon>
        <taxon>Psathyrellaceae</taxon>
        <taxon>Coprinopsis</taxon>
    </lineage>
</organism>
<sequence>MAQRFSQYSYLVFDLGDVLFQWSSVTKTSISSKTLRAMMTTDIWYDYECGRLSQEECYSRLAQRHAVRAEDINEALLQAKDSLTADYDLVNFIRQLKQSSPHLRIFALSNVSRPDFDVLRLKPADWGVFEQVFISGDIGERKPNLGAYRHVISATGLDPHRAIFVDDKLENIFSAESLGFTGIQFDNKVNVKRKLLNLLCDPVSRGNNFLKANAGKLDSYLGKSMDDAIVINENFAQLLILEATNDRSLVRIVESKNEMGLWNYFHDRKCVVGKDEFPYDLDTTSMAHTLMKGEGNPAVAHQVLNQIKQHLTEDGLPLTYFDPRRPRLDAGVCACVATFFYAYGRGGEVPQMVQWLHDILVNRAFINGTYYYIHPEYFLYAIVRFLEKATDSSIHSRFIPVLRQCVQERIGVPGDALSIAMRIVVCNYVGIRNDVDMEKLLQLQCEDGGWEMSWVYRLPSRGFMVGNRGLATAVAVKAIQGFPPASSSPKVLQAMALAKRLPPFRTHFFVLLLIAVICALTLSLSRLYQFN</sequence>
<accession>A8N124</accession>
<feature type="transmembrane region" description="Helical" evidence="1">
    <location>
        <begin position="508"/>
        <end position="528"/>
    </location>
</feature>
<comment type="caution">
    <text evidence="2">The sequence shown here is derived from an EMBL/GenBank/DDBJ whole genome shotgun (WGS) entry which is preliminary data.</text>
</comment>
<dbReference type="AlphaFoldDB" id="A8N124"/>
<dbReference type="InterPro" id="IPR023214">
    <property type="entry name" value="HAD_sf"/>
</dbReference>
<evidence type="ECO:0000256" key="1">
    <source>
        <dbReference type="SAM" id="Phobius"/>
    </source>
</evidence>
<dbReference type="InterPro" id="IPR008930">
    <property type="entry name" value="Terpenoid_cyclase/PrenylTrfase"/>
</dbReference>
<evidence type="ECO:0000313" key="2">
    <source>
        <dbReference type="EMBL" id="EAU93243.1"/>
    </source>
</evidence>
<dbReference type="Gene3D" id="1.10.150.240">
    <property type="entry name" value="Putative phosphatase, domain 2"/>
    <property type="match status" value="1"/>
</dbReference>
<dbReference type="RefSeq" id="XP_001828573.1">
    <property type="nucleotide sequence ID" value="XM_001828521.1"/>
</dbReference>
<dbReference type="InterPro" id="IPR006439">
    <property type="entry name" value="HAD-SF_hydro_IA"/>
</dbReference>
<dbReference type="PANTHER" id="PTHR43611:SF3">
    <property type="entry name" value="FLAVIN MONONUCLEOTIDE HYDROLASE 1, CHLOROPLATIC"/>
    <property type="match status" value="1"/>
</dbReference>
<dbReference type="GeneID" id="6004995"/>
<dbReference type="OMA" id="WEPSAMY"/>
<keyword evidence="3" id="KW-1185">Reference proteome</keyword>
<evidence type="ECO:0000313" key="3">
    <source>
        <dbReference type="Proteomes" id="UP000001861"/>
    </source>
</evidence>
<keyword evidence="1" id="KW-0812">Transmembrane</keyword>
<dbReference type="GO" id="GO:0016791">
    <property type="term" value="F:phosphatase activity"/>
    <property type="evidence" value="ECO:0007669"/>
    <property type="project" value="UniProtKB-ARBA"/>
</dbReference>
<dbReference type="KEGG" id="cci:CC1G_11225"/>
<dbReference type="InParanoid" id="A8N124"/>
<dbReference type="PANTHER" id="PTHR43611">
    <property type="entry name" value="ALPHA-D-GLUCOSE 1-PHOSPHATE PHOSPHATASE"/>
    <property type="match status" value="1"/>
</dbReference>
<keyword evidence="1" id="KW-1133">Transmembrane helix</keyword>
<gene>
    <name evidence="2" type="ORF">CC1G_11225</name>
</gene>